<dbReference type="InterPro" id="IPR029019">
    <property type="entry name" value="HEX_eukaryotic_N"/>
</dbReference>
<accession>A0ABM9P377</accession>
<dbReference type="InterPro" id="IPR017853">
    <property type="entry name" value="GH"/>
</dbReference>
<name>A0ABM9P377_9FLAO</name>
<evidence type="ECO:0000256" key="5">
    <source>
        <dbReference type="SAM" id="SignalP"/>
    </source>
</evidence>
<evidence type="ECO:0000313" key="8">
    <source>
        <dbReference type="EMBL" id="CAL2089470.1"/>
    </source>
</evidence>
<dbReference type="InterPro" id="IPR015883">
    <property type="entry name" value="Glyco_hydro_20_cat"/>
</dbReference>
<feature type="signal peptide" evidence="5">
    <location>
        <begin position="1"/>
        <end position="19"/>
    </location>
</feature>
<dbReference type="SUPFAM" id="SSF55545">
    <property type="entry name" value="beta-N-acetylhexosaminidase-like domain"/>
    <property type="match status" value="1"/>
</dbReference>
<comment type="caution">
    <text evidence="8">The sequence shown here is derived from an EMBL/GenBank/DDBJ whole genome shotgun (WGS) entry which is preliminary data.</text>
</comment>
<dbReference type="CDD" id="cd06570">
    <property type="entry name" value="GH20_chitobiase-like_1"/>
    <property type="match status" value="1"/>
</dbReference>
<keyword evidence="4 8" id="KW-0326">Glycosidase</keyword>
<evidence type="ECO:0000256" key="3">
    <source>
        <dbReference type="ARBA" id="ARBA00023180"/>
    </source>
</evidence>
<evidence type="ECO:0000256" key="4">
    <source>
        <dbReference type="ARBA" id="ARBA00023295"/>
    </source>
</evidence>
<gene>
    <name evidence="8" type="ORF">T190607A01A_30327</name>
</gene>
<sequence length="685" mass="78763">MKVFSIFIFCLFFFTIAMNSCFSQEKLSGQLNLMPWPKEIKSNKAKTILDRDFTISMNRKGSRVYKAATKFLRNLANKTGVFIDEGFPFYNREKATLSLVFKEEANLSFNTDESYKLVVNNNKIEITALTDVGIVRGLSTLLQLIKSDGSNFVFEGFYIKDAPRFKWRGLMIDVSRHFQPVDLIKRNLDAMAFVKMNVFHWHLSDDQGFRIESKIYPKLHELGSDGEYYTQEQIKDVVAYANNLGIRVIPEIDVPGHAAAILTAYPELGSDENFDNKIVRYSGVFDPTLNPTKPEVYTFLDNLFKEVAPLFPDEYFHIGGDENEGKHWDANPKIQKFKKKNGLKSNHDLQTYFNIKLEKILRKYGKKLVGWDEIRTPSMPKSAIIHSWRGKNEGFENGTLIPALKNGYHAILSNDYYIDRMLSVDHYYKCDPIANADLTKAEESRVLGGEVTMWSELVTPLTIDSRIWPRTAAIAERFWSPKHITNIENMRKRLKYVNHELERIGLTHIRNIDVILRNVSNNQDISSLKILAGISEPLKIYNRNEGGTEYKTFSPFTLFADACSADAPDAYEFKKAVSAYTLDGNINNKENVLSFLNSWETGYSEFRKLEKSPNLVGLELHYQKLAEVSHQIKIAIKREKFSKKDKDSIIDLLEELSTPFVDVEIVIIEPLKELSTCLNRRFDLK</sequence>
<dbReference type="EMBL" id="CAXIXY010000005">
    <property type="protein sequence ID" value="CAL2089470.1"/>
    <property type="molecule type" value="Genomic_DNA"/>
</dbReference>
<dbReference type="EC" id="3.2.1.52" evidence="8"/>
<feature type="domain" description="Beta-hexosaminidase eukaryotic type N-terminal" evidence="7">
    <location>
        <begin position="33"/>
        <end position="144"/>
    </location>
</feature>
<dbReference type="InterPro" id="IPR025705">
    <property type="entry name" value="Beta_hexosaminidase_sua/sub"/>
</dbReference>
<evidence type="ECO:0000259" key="6">
    <source>
        <dbReference type="Pfam" id="PF00728"/>
    </source>
</evidence>
<protein>
    <submittedName>
        <fullName evidence="8">Hexosaminidase</fullName>
        <ecNumber evidence="8">3.2.1.52</ecNumber>
    </submittedName>
</protein>
<evidence type="ECO:0000256" key="2">
    <source>
        <dbReference type="ARBA" id="ARBA00022801"/>
    </source>
</evidence>
<dbReference type="Gene3D" id="3.30.379.10">
    <property type="entry name" value="Chitobiase/beta-hexosaminidase domain 2-like"/>
    <property type="match status" value="1"/>
</dbReference>
<dbReference type="Proteomes" id="UP001497416">
    <property type="component" value="Unassembled WGS sequence"/>
</dbReference>
<keyword evidence="5" id="KW-0732">Signal</keyword>
<evidence type="ECO:0000259" key="7">
    <source>
        <dbReference type="Pfam" id="PF14845"/>
    </source>
</evidence>
<organism evidence="8 9">
    <name type="scientific">Tenacibaculum platacis</name>
    <dbReference type="NCBI Taxonomy" id="3137852"/>
    <lineage>
        <taxon>Bacteria</taxon>
        <taxon>Pseudomonadati</taxon>
        <taxon>Bacteroidota</taxon>
        <taxon>Flavobacteriia</taxon>
        <taxon>Flavobacteriales</taxon>
        <taxon>Flavobacteriaceae</taxon>
        <taxon>Tenacibaculum</taxon>
    </lineage>
</organism>
<comment type="similarity">
    <text evidence="1">Belongs to the glycosyl hydrolase 20 family.</text>
</comment>
<proteinExistence type="inferred from homology"/>
<evidence type="ECO:0000256" key="1">
    <source>
        <dbReference type="ARBA" id="ARBA00006285"/>
    </source>
</evidence>
<feature type="chain" id="PRO_5046454802" evidence="5">
    <location>
        <begin position="20"/>
        <end position="685"/>
    </location>
</feature>
<dbReference type="Pfam" id="PF00728">
    <property type="entry name" value="Glyco_hydro_20"/>
    <property type="match status" value="1"/>
</dbReference>
<keyword evidence="9" id="KW-1185">Reference proteome</keyword>
<keyword evidence="3" id="KW-0325">Glycoprotein</keyword>
<dbReference type="Pfam" id="PF14845">
    <property type="entry name" value="Glycohydro_20b2"/>
    <property type="match status" value="1"/>
</dbReference>
<dbReference type="GO" id="GO:0004563">
    <property type="term" value="F:beta-N-acetylhexosaminidase activity"/>
    <property type="evidence" value="ECO:0007669"/>
    <property type="project" value="UniProtKB-EC"/>
</dbReference>
<dbReference type="Gene3D" id="3.20.20.80">
    <property type="entry name" value="Glycosidases"/>
    <property type="match status" value="1"/>
</dbReference>
<feature type="domain" description="Glycoside hydrolase family 20 catalytic" evidence="6">
    <location>
        <begin position="165"/>
        <end position="481"/>
    </location>
</feature>
<dbReference type="PANTHER" id="PTHR22600:SF21">
    <property type="entry name" value="BETA-HEXOSAMINIDASE A"/>
    <property type="match status" value="1"/>
</dbReference>
<dbReference type="SUPFAM" id="SSF51445">
    <property type="entry name" value="(Trans)glycosidases"/>
    <property type="match status" value="1"/>
</dbReference>
<keyword evidence="2 8" id="KW-0378">Hydrolase</keyword>
<reference evidence="8 9" key="1">
    <citation type="submission" date="2024-05" db="EMBL/GenBank/DDBJ databases">
        <authorList>
            <person name="Duchaud E."/>
        </authorList>
    </citation>
    <scope>NUCLEOTIDE SEQUENCE [LARGE SCALE GENOMIC DNA]</scope>
    <source>
        <strain evidence="8">Ena-SAMPLE-TAB-13-05-2024-13:56:06:370-140302</strain>
    </source>
</reference>
<evidence type="ECO:0000313" key="9">
    <source>
        <dbReference type="Proteomes" id="UP001497416"/>
    </source>
</evidence>
<dbReference type="PANTHER" id="PTHR22600">
    <property type="entry name" value="BETA-HEXOSAMINIDASE"/>
    <property type="match status" value="1"/>
</dbReference>
<dbReference type="PRINTS" id="PR00738">
    <property type="entry name" value="GLHYDRLASE20"/>
</dbReference>
<dbReference type="InterPro" id="IPR029018">
    <property type="entry name" value="Hex-like_dom2"/>
</dbReference>